<organism evidence="2">
    <name type="scientific">bioreactor metagenome</name>
    <dbReference type="NCBI Taxonomy" id="1076179"/>
    <lineage>
        <taxon>unclassified sequences</taxon>
        <taxon>metagenomes</taxon>
        <taxon>ecological metagenomes</taxon>
    </lineage>
</organism>
<proteinExistence type="predicted"/>
<protein>
    <submittedName>
        <fullName evidence="2">Uncharacterized protein</fullName>
    </submittedName>
</protein>
<feature type="compositionally biased region" description="Basic and acidic residues" evidence="1">
    <location>
        <begin position="29"/>
        <end position="42"/>
    </location>
</feature>
<dbReference type="AlphaFoldDB" id="A0A644UMG8"/>
<evidence type="ECO:0000313" key="2">
    <source>
        <dbReference type="EMBL" id="MPL80197.1"/>
    </source>
</evidence>
<comment type="caution">
    <text evidence="2">The sequence shown here is derived from an EMBL/GenBank/DDBJ whole genome shotgun (WGS) entry which is preliminary data.</text>
</comment>
<sequence length="293" mass="32293">MRPHGQLGHARQNLGRGLALAHQLHDRRADDTAIGDARDGTRRLGGGDAEAHHHRQIGRGLDPRNLRADVARLRRLTAGDAGDRDVIDESGGVLQHLRQALVIGRRRRETDEVQPRVLRRDAELRILLGRQVDDDQPVDTGLQRIGHELFAAAVIDRVIIAHHHDRRDIVGLAELGHHVERLLQGLTAVERALTGKLDRRAVRHRIGEGHAELDHVDARRGHPLHHRERGLDVRVSRHDIGDEGLLPLGLQRGKSGIDASHVRSPALSARVCGMGAGKSMPKGARLAMQRAPA</sequence>
<feature type="region of interest" description="Disordered" evidence="1">
    <location>
        <begin position="29"/>
        <end position="61"/>
    </location>
</feature>
<accession>A0A644UMG8</accession>
<name>A0A644UMG8_9ZZZZ</name>
<evidence type="ECO:0000256" key="1">
    <source>
        <dbReference type="SAM" id="MobiDB-lite"/>
    </source>
</evidence>
<dbReference type="EMBL" id="VSSQ01000134">
    <property type="protein sequence ID" value="MPL80197.1"/>
    <property type="molecule type" value="Genomic_DNA"/>
</dbReference>
<gene>
    <name evidence="2" type="ORF">SDC9_26093</name>
</gene>
<reference evidence="2" key="1">
    <citation type="submission" date="2019-08" db="EMBL/GenBank/DDBJ databases">
        <authorList>
            <person name="Kucharzyk K."/>
            <person name="Murdoch R.W."/>
            <person name="Higgins S."/>
            <person name="Loffler F."/>
        </authorList>
    </citation>
    <scope>NUCLEOTIDE SEQUENCE</scope>
</reference>